<dbReference type="InterPro" id="IPR050312">
    <property type="entry name" value="IolE/XylAMocC-like"/>
</dbReference>
<dbReference type="AlphaFoldDB" id="A0A497JGT2"/>
<dbReference type="PANTHER" id="PTHR12110:SF21">
    <property type="entry name" value="XYLOSE ISOMERASE-LIKE TIM BARREL DOMAIN-CONTAINING PROTEIN"/>
    <property type="match status" value="1"/>
</dbReference>
<protein>
    <recommendedName>
        <fullName evidence="1">Xylose isomerase-like TIM barrel domain-containing protein</fullName>
    </recommendedName>
</protein>
<dbReference type="Gene3D" id="3.20.20.150">
    <property type="entry name" value="Divalent-metal-dependent TIM barrel enzymes"/>
    <property type="match status" value="1"/>
</dbReference>
<name>A0A497JGT2_9ARCH</name>
<gene>
    <name evidence="2" type="ORF">DRO04_02875</name>
</gene>
<dbReference type="EMBL" id="QMWP01000109">
    <property type="protein sequence ID" value="RLG69773.1"/>
    <property type="molecule type" value="Genomic_DNA"/>
</dbReference>
<organism evidence="2 3">
    <name type="scientific">Candidatus Iainarchaeum sp</name>
    <dbReference type="NCBI Taxonomy" id="3101447"/>
    <lineage>
        <taxon>Archaea</taxon>
        <taxon>Candidatus Iainarchaeota</taxon>
        <taxon>Candidatus Iainarchaeia</taxon>
        <taxon>Candidatus Iainarchaeales</taxon>
        <taxon>Candidatus Iainarchaeaceae</taxon>
        <taxon>Candidatus Iainarchaeum</taxon>
    </lineage>
</organism>
<dbReference type="PANTHER" id="PTHR12110">
    <property type="entry name" value="HYDROXYPYRUVATE ISOMERASE"/>
    <property type="match status" value="1"/>
</dbReference>
<evidence type="ECO:0000313" key="2">
    <source>
        <dbReference type="EMBL" id="RLG69773.1"/>
    </source>
</evidence>
<dbReference type="Pfam" id="PF01261">
    <property type="entry name" value="AP_endonuc_2"/>
    <property type="match status" value="1"/>
</dbReference>
<reference evidence="2 3" key="1">
    <citation type="submission" date="2018-06" db="EMBL/GenBank/DDBJ databases">
        <title>Extensive metabolic versatility and redundancy in microbially diverse, dynamic hydrothermal sediments.</title>
        <authorList>
            <person name="Dombrowski N."/>
            <person name="Teske A."/>
            <person name="Baker B.J."/>
        </authorList>
    </citation>
    <scope>NUCLEOTIDE SEQUENCE [LARGE SCALE GENOMIC DNA]</scope>
    <source>
        <strain evidence="2">B51_G17</strain>
    </source>
</reference>
<dbReference type="SUPFAM" id="SSF51658">
    <property type="entry name" value="Xylose isomerase-like"/>
    <property type="match status" value="1"/>
</dbReference>
<evidence type="ECO:0000313" key="3">
    <source>
        <dbReference type="Proteomes" id="UP000278031"/>
    </source>
</evidence>
<dbReference type="InterPro" id="IPR013022">
    <property type="entry name" value="Xyl_isomerase-like_TIM-brl"/>
</dbReference>
<dbReference type="Proteomes" id="UP000278031">
    <property type="component" value="Unassembled WGS sequence"/>
</dbReference>
<evidence type="ECO:0000259" key="1">
    <source>
        <dbReference type="Pfam" id="PF01261"/>
    </source>
</evidence>
<feature type="domain" description="Xylose isomerase-like TIM barrel" evidence="1">
    <location>
        <begin position="67"/>
        <end position="278"/>
    </location>
</feature>
<proteinExistence type="predicted"/>
<comment type="caution">
    <text evidence="2">The sequence shown here is derived from an EMBL/GenBank/DDBJ whole genome shotgun (WGS) entry which is preliminary data.</text>
</comment>
<sequence>MIDKWSIWTSYFHDLPVSEALKEFSRLGFKWLELSSEHMNEVIYVKEGEKYLDRTSFHRTIKMARKYKTNFAEIDGLFENLNLSFCHAHGPFDVTERYPILLQNWVERGIEKLEKWFHYYNQVGVDTVVIHPLFLKVVDQFEKNILFFKKVVKLAEDYSLKIALENRIKIEEYGSSVKQLIRIIEEVNSDLLGICLDTGHANVQVYRNNVEKAVLESKEFLIATHINDNHGKRDEHLFPGKGIINWSNVLKAFQEIGYSKPLNLEVPGECNTTLEERKEKLKKFLENFKLLHS</sequence>
<accession>A0A497JGT2</accession>
<dbReference type="InterPro" id="IPR036237">
    <property type="entry name" value="Xyl_isomerase-like_sf"/>
</dbReference>